<reference evidence="4 5" key="1">
    <citation type="submission" date="2012-04" db="EMBL/GenBank/DDBJ databases">
        <authorList>
            <person name="Weinstock G."/>
            <person name="Sodergren E."/>
            <person name="Lobos E.A."/>
            <person name="Fulton L."/>
            <person name="Fulton R."/>
            <person name="Courtney L."/>
            <person name="Fronick C."/>
            <person name="O'Laughlin M."/>
            <person name="Godfrey J."/>
            <person name="Wilson R.M."/>
            <person name="Miner T."/>
            <person name="Farmer C."/>
            <person name="Delehaunty K."/>
            <person name="Cordes M."/>
            <person name="Minx P."/>
            <person name="Tomlinson C."/>
            <person name="Chen J."/>
            <person name="Wollam A."/>
            <person name="Pepin K.H."/>
            <person name="Bhonagiri V."/>
            <person name="Zhang X."/>
            <person name="Suruliraj S."/>
            <person name="Warren W."/>
            <person name="Mitreva M."/>
            <person name="Mardis E.R."/>
            <person name="Wilson R.K."/>
        </authorList>
    </citation>
    <scope>NUCLEOTIDE SEQUENCE [LARGE SCALE GENOMIC DNA]</scope>
    <source>
        <strain evidence="4 5">ERV63</strain>
    </source>
</reference>
<evidence type="ECO:0000313" key="4">
    <source>
        <dbReference type="EMBL" id="EJV20757.1"/>
    </source>
</evidence>
<organism evidence="4 5">
    <name type="scientific">Enterococcus faecalis ERV63</name>
    <dbReference type="NCBI Taxonomy" id="1134793"/>
    <lineage>
        <taxon>Bacteria</taxon>
        <taxon>Bacillati</taxon>
        <taxon>Bacillota</taxon>
        <taxon>Bacilli</taxon>
        <taxon>Lactobacillales</taxon>
        <taxon>Enterococcaceae</taxon>
        <taxon>Enterococcus</taxon>
    </lineage>
</organism>
<dbReference type="RefSeq" id="WP_002360775.1">
    <property type="nucleotide sequence ID" value="NZ_JH805676.1"/>
</dbReference>
<dbReference type="InterPro" id="IPR001623">
    <property type="entry name" value="DnaJ_domain"/>
</dbReference>
<dbReference type="Gene3D" id="1.10.287.110">
    <property type="entry name" value="DnaJ domain"/>
    <property type="match status" value="1"/>
</dbReference>
<evidence type="ECO:0000256" key="2">
    <source>
        <dbReference type="ARBA" id="ARBA00023016"/>
    </source>
</evidence>
<dbReference type="InterPro" id="IPR036869">
    <property type="entry name" value="J_dom_sf"/>
</dbReference>
<accession>A0AAV3GQB4</accession>
<dbReference type="Proteomes" id="UP000004117">
    <property type="component" value="Unassembled WGS sequence"/>
</dbReference>
<dbReference type="CDD" id="cd06257">
    <property type="entry name" value="DnaJ"/>
    <property type="match status" value="1"/>
</dbReference>
<dbReference type="AlphaFoldDB" id="A0AAV3GQB4"/>
<dbReference type="Pfam" id="PF00226">
    <property type="entry name" value="DnaJ"/>
    <property type="match status" value="1"/>
</dbReference>
<dbReference type="EMBL" id="ALZR01000013">
    <property type="protein sequence ID" value="EJV20757.1"/>
    <property type="molecule type" value="Genomic_DNA"/>
</dbReference>
<keyword evidence="1" id="KW-0235">DNA replication</keyword>
<feature type="domain" description="J" evidence="3">
    <location>
        <begin position="1"/>
        <end position="58"/>
    </location>
</feature>
<comment type="caution">
    <text evidence="4">The sequence shown here is derived from an EMBL/GenBank/DDBJ whole genome shotgun (WGS) entry which is preliminary data.</text>
</comment>
<protein>
    <submittedName>
        <fullName evidence="4">DnaJ domain protein</fullName>
    </submittedName>
</protein>
<evidence type="ECO:0000259" key="3">
    <source>
        <dbReference type="PROSITE" id="PS50076"/>
    </source>
</evidence>
<name>A0AAV3GQB4_ENTFL</name>
<dbReference type="GO" id="GO:0006260">
    <property type="term" value="P:DNA replication"/>
    <property type="evidence" value="ECO:0007669"/>
    <property type="project" value="UniProtKB-KW"/>
</dbReference>
<sequence>MKFIKDVTTLEELKRVYKKLALKYHPDMGGTDKEMAQINNEYEALFDKLKNTHKNKEGEYYQKETTETPQEWQEIIHKLLTLKMENVSIEVIGAFLWVSGNTKPYKEELKALNMKWSNNKKSWYLAPDGYKKRSKKKYNMSDIRNMYGSQVVKEEQAKQKTLTATA</sequence>
<dbReference type="PROSITE" id="PS50076">
    <property type="entry name" value="DNAJ_2"/>
    <property type="match status" value="1"/>
</dbReference>
<dbReference type="SUPFAM" id="SSF46565">
    <property type="entry name" value="Chaperone J-domain"/>
    <property type="match status" value="1"/>
</dbReference>
<gene>
    <name evidence="4" type="ORF">HMPREF1336_00170</name>
</gene>
<keyword evidence="2" id="KW-0346">Stress response</keyword>
<proteinExistence type="predicted"/>
<evidence type="ECO:0000313" key="5">
    <source>
        <dbReference type="Proteomes" id="UP000004117"/>
    </source>
</evidence>
<evidence type="ECO:0000256" key="1">
    <source>
        <dbReference type="ARBA" id="ARBA00022705"/>
    </source>
</evidence>